<feature type="region of interest" description="Disordered" evidence="4">
    <location>
        <begin position="197"/>
        <end position="226"/>
    </location>
</feature>
<reference evidence="7 8" key="1">
    <citation type="submission" date="2019-03" db="EMBL/GenBank/DDBJ databases">
        <title>Single cell metagenomics reveals metabolic interactions within the superorganism composed of flagellate Streblomastix strix and complex community of Bacteroidetes bacteria on its surface.</title>
        <authorList>
            <person name="Treitli S.C."/>
            <person name="Kolisko M."/>
            <person name="Husnik F."/>
            <person name="Keeling P."/>
            <person name="Hampl V."/>
        </authorList>
    </citation>
    <scope>NUCLEOTIDE SEQUENCE [LARGE SCALE GENOMIC DNA]</scope>
    <source>
        <strain evidence="7">ST1C</strain>
    </source>
</reference>
<dbReference type="InterPro" id="IPR012827">
    <property type="entry name" value="Hemerythrin_metal-bd"/>
</dbReference>
<evidence type="ECO:0000256" key="3">
    <source>
        <dbReference type="ARBA" id="ARBA00023004"/>
    </source>
</evidence>
<evidence type="ECO:0000259" key="6">
    <source>
        <dbReference type="Pfam" id="PF25474"/>
    </source>
</evidence>
<evidence type="ECO:0000256" key="5">
    <source>
        <dbReference type="SAM" id="Phobius"/>
    </source>
</evidence>
<evidence type="ECO:0000256" key="2">
    <source>
        <dbReference type="ARBA" id="ARBA00022723"/>
    </source>
</evidence>
<gene>
    <name evidence="7" type="ORF">EZS28_000002</name>
</gene>
<evidence type="ECO:0000313" key="8">
    <source>
        <dbReference type="Proteomes" id="UP000324800"/>
    </source>
</evidence>
<feature type="transmembrane region" description="Helical" evidence="5">
    <location>
        <begin position="636"/>
        <end position="657"/>
    </location>
</feature>
<evidence type="ECO:0000256" key="4">
    <source>
        <dbReference type="SAM" id="MobiDB-lite"/>
    </source>
</evidence>
<feature type="domain" description="TmcB/TmcC TPR repeats" evidence="6">
    <location>
        <begin position="209"/>
        <end position="320"/>
    </location>
</feature>
<dbReference type="EMBL" id="SNRW01000001">
    <property type="protein sequence ID" value="KAA6404451.1"/>
    <property type="molecule type" value="Genomic_DNA"/>
</dbReference>
<dbReference type="SUPFAM" id="SSF47188">
    <property type="entry name" value="Hemerythrin-like"/>
    <property type="match status" value="1"/>
</dbReference>
<proteinExistence type="inferred from homology"/>
<dbReference type="PROSITE" id="PS51257">
    <property type="entry name" value="PROKAR_LIPOPROTEIN"/>
    <property type="match status" value="1"/>
</dbReference>
<protein>
    <recommendedName>
        <fullName evidence="6">TmcB/TmcC TPR repeats domain-containing protein</fullName>
    </recommendedName>
</protein>
<keyword evidence="2" id="KW-0479">Metal-binding</keyword>
<organism evidence="7 8">
    <name type="scientific">Streblomastix strix</name>
    <dbReference type="NCBI Taxonomy" id="222440"/>
    <lineage>
        <taxon>Eukaryota</taxon>
        <taxon>Metamonada</taxon>
        <taxon>Preaxostyla</taxon>
        <taxon>Oxymonadida</taxon>
        <taxon>Streblomastigidae</taxon>
        <taxon>Streblomastix</taxon>
    </lineage>
</organism>
<dbReference type="NCBIfam" id="TIGR02481">
    <property type="entry name" value="hemeryth_dom"/>
    <property type="match status" value="1"/>
</dbReference>
<keyword evidence="5" id="KW-1133">Transmembrane helix</keyword>
<feature type="region of interest" description="Disordered" evidence="4">
    <location>
        <begin position="346"/>
        <end position="384"/>
    </location>
</feature>
<comment type="caution">
    <text evidence="7">The sequence shown here is derived from an EMBL/GenBank/DDBJ whole genome shotgun (WGS) entry which is preliminary data.</text>
</comment>
<dbReference type="Pfam" id="PF25474">
    <property type="entry name" value="TPR_TmcB"/>
    <property type="match status" value="1"/>
</dbReference>
<feature type="transmembrane region" description="Helical" evidence="5">
    <location>
        <begin position="38"/>
        <end position="57"/>
    </location>
</feature>
<feature type="transmembrane region" description="Helical" evidence="5">
    <location>
        <begin position="842"/>
        <end position="865"/>
    </location>
</feature>
<feature type="compositionally biased region" description="Polar residues" evidence="4">
    <location>
        <begin position="375"/>
        <end position="384"/>
    </location>
</feature>
<dbReference type="CDD" id="cd12107">
    <property type="entry name" value="Hemerythrin"/>
    <property type="match status" value="1"/>
</dbReference>
<dbReference type="Proteomes" id="UP000324800">
    <property type="component" value="Unassembled WGS sequence"/>
</dbReference>
<feature type="transmembrane region" description="Helical" evidence="5">
    <location>
        <begin position="421"/>
        <end position="445"/>
    </location>
</feature>
<dbReference type="InterPro" id="IPR035938">
    <property type="entry name" value="Hemerythrin-like_sf"/>
</dbReference>
<comment type="similarity">
    <text evidence="1">Belongs to the hemerythrin family.</text>
</comment>
<name>A0A5J4XAX9_9EUKA</name>
<accession>A0A5J4XAX9</accession>
<feature type="transmembrane region" description="Helical" evidence="5">
    <location>
        <begin position="12"/>
        <end position="32"/>
    </location>
</feature>
<evidence type="ECO:0000256" key="1">
    <source>
        <dbReference type="ARBA" id="ARBA00010587"/>
    </source>
</evidence>
<dbReference type="InterPro" id="IPR057352">
    <property type="entry name" value="TPR_TmcB/C"/>
</dbReference>
<dbReference type="GO" id="GO:0046872">
    <property type="term" value="F:metal ion binding"/>
    <property type="evidence" value="ECO:0007669"/>
    <property type="project" value="UniProtKB-KW"/>
</dbReference>
<sequence length="1110" mass="126792">MKNKSLLVVRKGLYEAWLLVFVGFWSSCCSILEQKWDILVGAAHTIIFLLLAFLVFLKLPCRRWEGNALLCSSLFVGASGGIDSLLLSGLEELGKRKLAVLGEDIERALRFLEEDDLARNEEVLRLVGNIILTMIRKNRFKASAEAHLDYALFLRDYRQLPMRMATHLQKMKECYPSWTNRSIAFYCIKQFQQSAGLQQGTGGSGKTDDQDAQSSMSYEEKQQLDKGKEQYELGKGNMLRVWALLARRTIDVERVMFHASKAIIAGQQAYEIYLQILRLNPKNSNALRQFALLERDVYLNSKGAIEMLKQADIIEEQDQQLSIGGSIDNNADNDNEIGTDQFESFDKGIDSDWIDPSVGQGKGDKQKDKKKKINQLDTSDNSKSEQQNISTLQIGVSVDWLLGVRKSVGNETNQAQILSAFLLYSSIVIVALLFLVSFIFIFTSFSSSNQLVNSQVSVTAFTMWFNTELDFYIYDFVLIATFQQKISQSILEEDYIDELFLSYEDQKAFADEVNTGFIDILHETYNQQFWWERNVQYLEPLLASDSDITDIRTSEVTPVQLVNLVEDVSNEILFCIFQEPLDIPEWLRVVQVYTEMVIMIPSILNEEMKHFTGILREQVVHTALVSQLVQAFCLSISSLVLIIGFIAPVMTLMYFVLKKRTQAVKLLCQITQKDAQRTYEQLDTENGSSKKRTGLKLKRLKSKSSSAALNSSFKSIKTSLNQSDTEHIPRMNTKIDEIMIANSECLYSPDIYDDFQELCDIPDRIGFLIPIPFNGLQQLITEYIASTGIAIESFEPGNVYEFDPDYFNIIYTSIADIHAAIEHISFIFIQLLEEHGNLYTKLTIGLFALAMILLIIISFALIAPIPQILVNISKISSQMELLAKINQIERIEWKEEMTTETHRLDQGHKMLIQTMMNVVDEVKRIETGPVMRVEEADKIILEQFDGLILVTAAHFADEEHLMNSFGFPAIARRLHLNAHVALFRKLLAFHELVTKVKQNQEQQSANDILIFFNTWITPHFTSMDLDLGIFLLDISQRGKDKERVSNKKNKQEKSVMDLNLILNTNPNLSQFVVPQSLDIFFNGPNANMQEKQQFDDVIERIQLKLTQNHR</sequence>
<dbReference type="Gene3D" id="1.20.120.50">
    <property type="entry name" value="Hemerythrin-like"/>
    <property type="match status" value="1"/>
</dbReference>
<keyword evidence="5" id="KW-0812">Transmembrane</keyword>
<dbReference type="AlphaFoldDB" id="A0A5J4XAX9"/>
<evidence type="ECO:0000313" key="7">
    <source>
        <dbReference type="EMBL" id="KAA6404451.1"/>
    </source>
</evidence>
<keyword evidence="3" id="KW-0408">Iron</keyword>
<keyword evidence="5" id="KW-0472">Membrane</keyword>